<dbReference type="OrthoDB" id="333135at2759"/>
<dbReference type="Proteomes" id="UP000515125">
    <property type="component" value="Unplaced"/>
</dbReference>
<protein>
    <submittedName>
        <fullName evidence="2">Uncharacterized protein LOC34621084</fullName>
    </submittedName>
</protein>
<evidence type="ECO:0000313" key="1">
    <source>
        <dbReference type="Proteomes" id="UP000515125"/>
    </source>
</evidence>
<name>A0A6P6S0N8_9EIME</name>
<dbReference type="AlphaFoldDB" id="A0A6P6S0N8"/>
<reference evidence="2" key="1">
    <citation type="submission" date="2025-08" db="UniProtKB">
        <authorList>
            <consortium name="RefSeq"/>
        </authorList>
    </citation>
    <scope>IDENTIFICATION</scope>
</reference>
<evidence type="ECO:0000313" key="2">
    <source>
        <dbReference type="RefSeq" id="XP_026192900.1"/>
    </source>
</evidence>
<sequence>MGRAARFWAAAIARRCTSGKEVFPKPEWAKLCETRIFPVLNQLRPCLPLYVEILKAMKQDDFKPRGLIVNLEAQAKLGEFYLCCAYTLKPRDVEAAEGNGNKLLQLAHQTAEQEVEPWIATVREFVDDYDASLAAKLEEAAKFKGCPAVCGLKDTCARMHRMLRSSHTRNESCSPADFYCRSHVIFLHTGNRGCSPLAHTSSMRPAGVCPPSQASDEATFWNLSFLAAAPEQFSQFLEEAERRREQGAASAKCAAVSVPTEAAEGKDFLAADVPEGLEPLADAVYAEWLAASSHPVKGELRGALARWGLLITKEELEPAARSRGFPLPPLEILLPPLLLSIRRVACLSSALPASKKNEVKISLLAETLMGPPASKEATSTSLVFGQRNSSSTFLTPFAPKSGAPELQVSHLKT</sequence>
<accession>A0A6P6S0N8</accession>
<keyword evidence="1" id="KW-1185">Reference proteome</keyword>
<dbReference type="RefSeq" id="XP_026192900.1">
    <property type="nucleotide sequence ID" value="XM_026337115.1"/>
</dbReference>
<dbReference type="GeneID" id="34621084"/>
<organism evidence="1 2">
    <name type="scientific">Cyclospora cayetanensis</name>
    <dbReference type="NCBI Taxonomy" id="88456"/>
    <lineage>
        <taxon>Eukaryota</taxon>
        <taxon>Sar</taxon>
        <taxon>Alveolata</taxon>
        <taxon>Apicomplexa</taxon>
        <taxon>Conoidasida</taxon>
        <taxon>Coccidia</taxon>
        <taxon>Eucoccidiorida</taxon>
        <taxon>Eimeriorina</taxon>
        <taxon>Eimeriidae</taxon>
        <taxon>Cyclospora</taxon>
    </lineage>
</organism>
<gene>
    <name evidence="2" type="primary">LOC34621084</name>
</gene>
<proteinExistence type="predicted"/>